<dbReference type="Pfam" id="PF02319">
    <property type="entry name" value="WHD_E2F_TDP"/>
    <property type="match status" value="1"/>
</dbReference>
<feature type="compositionally biased region" description="Low complexity" evidence="6">
    <location>
        <begin position="9"/>
        <end position="18"/>
    </location>
</feature>
<evidence type="ECO:0000313" key="8">
    <source>
        <dbReference type="EMBL" id="JAN94969.1"/>
    </source>
</evidence>
<dbReference type="AlphaFoldDB" id="A0A0P6IT57"/>
<dbReference type="SUPFAM" id="SSF144074">
    <property type="entry name" value="E2F-DP heterodimerization region"/>
    <property type="match status" value="1"/>
</dbReference>
<comment type="subcellular location">
    <subcellularLocation>
        <location evidence="5">Nucleus</location>
    </subcellularLocation>
</comment>
<keyword evidence="5" id="KW-0539">Nucleus</keyword>
<dbReference type="InterPro" id="IPR015633">
    <property type="entry name" value="E2F"/>
</dbReference>
<evidence type="ECO:0000259" key="7">
    <source>
        <dbReference type="SMART" id="SM01372"/>
    </source>
</evidence>
<dbReference type="Gene3D" id="1.10.10.10">
    <property type="entry name" value="Winged helix-like DNA-binding domain superfamily/Winged helix DNA-binding domain"/>
    <property type="match status" value="1"/>
</dbReference>
<evidence type="ECO:0000256" key="4">
    <source>
        <dbReference type="ARBA" id="ARBA00023163"/>
    </source>
</evidence>
<feature type="compositionally biased region" description="Low complexity" evidence="6">
    <location>
        <begin position="138"/>
        <end position="181"/>
    </location>
</feature>
<evidence type="ECO:0000256" key="3">
    <source>
        <dbReference type="ARBA" id="ARBA00023125"/>
    </source>
</evidence>
<dbReference type="GO" id="GO:0000981">
    <property type="term" value="F:DNA-binding transcription factor activity, RNA polymerase II-specific"/>
    <property type="evidence" value="ECO:0007669"/>
    <property type="project" value="TreeGrafter"/>
</dbReference>
<reference evidence="8" key="1">
    <citation type="journal article" date="2016" name="PLoS ONE">
        <title>A Deep Insight into the Sialome of Male and Female Aedes aegypti Mosquitoes.</title>
        <authorList>
            <person name="Ribeiro J.M."/>
            <person name="Martin-Martin I."/>
            <person name="Arca B."/>
            <person name="Calvo E."/>
        </authorList>
    </citation>
    <scope>NUCLEOTIDE SEQUENCE</scope>
    <source>
        <strain evidence="8">Liverpool</strain>
        <tissue evidence="8">Salivary glands</tissue>
    </source>
</reference>
<accession>A0A0P6IT57</accession>
<evidence type="ECO:0000256" key="5">
    <source>
        <dbReference type="RuleBase" id="RU003796"/>
    </source>
</evidence>
<feature type="compositionally biased region" description="Low complexity" evidence="6">
    <location>
        <begin position="113"/>
        <end position="131"/>
    </location>
</feature>
<feature type="region of interest" description="Disordered" evidence="6">
    <location>
        <begin position="101"/>
        <end position="264"/>
    </location>
</feature>
<name>A0A0P6IT57_AEDAE</name>
<dbReference type="SMART" id="SM01372">
    <property type="entry name" value="E2F_TDP"/>
    <property type="match status" value="1"/>
</dbReference>
<keyword evidence="4 5" id="KW-0804">Transcription</keyword>
<feature type="compositionally biased region" description="Low complexity" evidence="6">
    <location>
        <begin position="234"/>
        <end position="261"/>
    </location>
</feature>
<dbReference type="GO" id="GO:0090575">
    <property type="term" value="C:RNA polymerase II transcription regulator complex"/>
    <property type="evidence" value="ECO:0007669"/>
    <property type="project" value="TreeGrafter"/>
</dbReference>
<dbReference type="GO" id="GO:0046983">
    <property type="term" value="F:protein dimerization activity"/>
    <property type="evidence" value="ECO:0007669"/>
    <property type="project" value="InterPro"/>
</dbReference>
<dbReference type="PANTHER" id="PTHR12081">
    <property type="entry name" value="TRANSCRIPTION FACTOR E2F"/>
    <property type="match status" value="1"/>
</dbReference>
<dbReference type="Pfam" id="PF16421">
    <property type="entry name" value="E2F_CC-MB"/>
    <property type="match status" value="1"/>
</dbReference>
<evidence type="ECO:0000256" key="6">
    <source>
        <dbReference type="SAM" id="MobiDB-lite"/>
    </source>
</evidence>
<dbReference type="PANTHER" id="PTHR12081:SF18">
    <property type="entry name" value="TRANSCRIPTION FACTOR E2F2-RELATED"/>
    <property type="match status" value="1"/>
</dbReference>
<keyword evidence="2 5" id="KW-0805">Transcription regulation</keyword>
<evidence type="ECO:0000256" key="2">
    <source>
        <dbReference type="ARBA" id="ARBA00023015"/>
    </source>
</evidence>
<keyword evidence="3 5" id="KW-0238">DNA-binding</keyword>
<dbReference type="InterPro" id="IPR036388">
    <property type="entry name" value="WH-like_DNA-bd_sf"/>
</dbReference>
<dbReference type="InterPro" id="IPR003316">
    <property type="entry name" value="E2F_WHTH_DNA-bd_dom"/>
</dbReference>
<dbReference type="VEuPathDB" id="VectorBase:AAEL022462"/>
<dbReference type="InterPro" id="IPR036390">
    <property type="entry name" value="WH_DNA-bd_sf"/>
</dbReference>
<dbReference type="InterPro" id="IPR032198">
    <property type="entry name" value="E2F_CC-MB"/>
</dbReference>
<feature type="domain" description="E2F/DP family winged-helix DNA-binding" evidence="7">
    <location>
        <begin position="271"/>
        <end position="336"/>
    </location>
</feature>
<proteinExistence type="evidence at transcript level"/>
<feature type="compositionally biased region" description="Polar residues" evidence="6">
    <location>
        <begin position="57"/>
        <end position="67"/>
    </location>
</feature>
<dbReference type="EMBL" id="GDUN01000950">
    <property type="protein sequence ID" value="JAN94969.1"/>
    <property type="molecule type" value="mRNA"/>
</dbReference>
<dbReference type="SUPFAM" id="SSF46785">
    <property type="entry name" value="Winged helix' DNA-binding domain"/>
    <property type="match status" value="1"/>
</dbReference>
<feature type="region of interest" description="Disordered" evidence="6">
    <location>
        <begin position="460"/>
        <end position="479"/>
    </location>
</feature>
<evidence type="ECO:0000256" key="1">
    <source>
        <dbReference type="ARBA" id="ARBA00010940"/>
    </source>
</evidence>
<dbReference type="FunFam" id="1.10.10.10:FF:000008">
    <property type="entry name" value="E2F transcription factor 1"/>
    <property type="match status" value="1"/>
</dbReference>
<dbReference type="Gene3D" id="6.10.250.540">
    <property type="match status" value="1"/>
</dbReference>
<feature type="region of interest" description="Disordered" evidence="6">
    <location>
        <begin position="1"/>
        <end position="89"/>
    </location>
</feature>
<organism evidence="8">
    <name type="scientific">Aedes aegypti</name>
    <name type="common">Yellowfever mosquito</name>
    <name type="synonym">Culex aegypti</name>
    <dbReference type="NCBI Taxonomy" id="7159"/>
    <lineage>
        <taxon>Eukaryota</taxon>
        <taxon>Metazoa</taxon>
        <taxon>Ecdysozoa</taxon>
        <taxon>Arthropoda</taxon>
        <taxon>Hexapoda</taxon>
        <taxon>Insecta</taxon>
        <taxon>Pterygota</taxon>
        <taxon>Neoptera</taxon>
        <taxon>Endopterygota</taxon>
        <taxon>Diptera</taxon>
        <taxon>Nematocera</taxon>
        <taxon>Culicoidea</taxon>
        <taxon>Culicidae</taxon>
        <taxon>Culicinae</taxon>
        <taxon>Aedini</taxon>
        <taxon>Aedes</taxon>
        <taxon>Stegomyia</taxon>
    </lineage>
</organism>
<protein>
    <submittedName>
        <fullName evidence="8">Putative transcription factor e2f de2f</fullName>
    </submittedName>
</protein>
<sequence>MYTFHSKQKQPQQQQKQQHYVVSTSGRGRLTNMEFNKKTGESYGLNGSGGSSSNSNHTECASTNQSMAFGGTRRKPSVGSGSDDLSCEDYEEVKPDIKVSSHLLDHGYGYGVTPQYHQQQPQQTQQQQQQPSHHHHSSSSTSSNSHNSSSQQNSSHSWHHSPTASGSGSTSSSRNSTATTPTHHHHHHAKQTTPNRTAGLHHQHKSASGDPQITNYFKAVKRRAPPSLSPSPTPAKLAKQSSSKQPSSTCSTPTSSVSSCSSKKRYSEGTRYDTSLGLLTKKFVDLLKDSADGVVDLNIASTKLNVQKRRIYDITNVLEGIGILEKKSKNNIQWKCGNSCNIEKNNRIQRDRYLLEQKENMLDRMIVELRNMTSDGMPTSKHAYVTCQDLNSIDIFKDQVIVVIKAPPEAKLVLPDVQQHEICLKSEKGEIDVFLCPESSEGSPNGGSLGEIGSCSGSLFGSSTGGNGNSRSGPDPLLENIDPLLSPFSEKLFSPKNKPRTSSVKHFSSVQRNLKALFGGPAVEVKAEPSALDPLTGQTTGAEDSVQNSTISATKMLTQKELDLLHGSGDTETKPTFNSLFFTADSIKKERLDQDLSNLSAVGSHKLLPMEITHKNASLSDGNKLSPETLIPHESNSQLNADGLSLKALSAKTTPVNMRERNAMLPELPNCSPFNLPYPGVLEMDEFLPLEPLDNDYNFSLDHNEGVFDLFDFNF</sequence>
<dbReference type="InterPro" id="IPR037241">
    <property type="entry name" value="E2F-DP_heterodim"/>
</dbReference>
<comment type="similarity">
    <text evidence="1 5">Belongs to the E2F/DP family.</text>
</comment>
<dbReference type="CDD" id="cd14660">
    <property type="entry name" value="E2F_DD"/>
    <property type="match status" value="1"/>
</dbReference>
<dbReference type="GO" id="GO:0000978">
    <property type="term" value="F:RNA polymerase II cis-regulatory region sequence-specific DNA binding"/>
    <property type="evidence" value="ECO:0007669"/>
    <property type="project" value="InterPro"/>
</dbReference>